<dbReference type="AlphaFoldDB" id="A0A0C3LKQ5"/>
<name>A0A0C3LKQ5_9AGAM</name>
<keyword evidence="2" id="KW-1185">Reference proteome</keyword>
<evidence type="ECO:0000313" key="2">
    <source>
        <dbReference type="Proteomes" id="UP000054248"/>
    </source>
</evidence>
<accession>A0A0C3LKQ5</accession>
<dbReference type="EMBL" id="KN822942">
    <property type="protein sequence ID" value="KIO34708.1"/>
    <property type="molecule type" value="Genomic_DNA"/>
</dbReference>
<reference evidence="1 2" key="1">
    <citation type="submission" date="2014-04" db="EMBL/GenBank/DDBJ databases">
        <authorList>
            <consortium name="DOE Joint Genome Institute"/>
            <person name="Kuo A."/>
            <person name="Girlanda M."/>
            <person name="Perotto S."/>
            <person name="Kohler A."/>
            <person name="Nagy L.G."/>
            <person name="Floudas D."/>
            <person name="Copeland A."/>
            <person name="Barry K.W."/>
            <person name="Cichocki N."/>
            <person name="Veneault-Fourrey C."/>
            <person name="LaButti K."/>
            <person name="Lindquist E.A."/>
            <person name="Lipzen A."/>
            <person name="Lundell T."/>
            <person name="Morin E."/>
            <person name="Murat C."/>
            <person name="Sun H."/>
            <person name="Tunlid A."/>
            <person name="Henrissat B."/>
            <person name="Grigoriev I.V."/>
            <person name="Hibbett D.S."/>
            <person name="Martin F."/>
            <person name="Nordberg H.P."/>
            <person name="Cantor M.N."/>
            <person name="Hua S.X."/>
        </authorList>
    </citation>
    <scope>NUCLEOTIDE SEQUENCE [LARGE SCALE GENOMIC DNA]</scope>
    <source>
        <strain evidence="1 2">MUT 4182</strain>
    </source>
</reference>
<gene>
    <name evidence="1" type="ORF">M407DRAFT_89381</name>
</gene>
<organism evidence="1 2">
    <name type="scientific">Tulasnella calospora MUT 4182</name>
    <dbReference type="NCBI Taxonomy" id="1051891"/>
    <lineage>
        <taxon>Eukaryota</taxon>
        <taxon>Fungi</taxon>
        <taxon>Dikarya</taxon>
        <taxon>Basidiomycota</taxon>
        <taxon>Agaricomycotina</taxon>
        <taxon>Agaricomycetes</taxon>
        <taxon>Cantharellales</taxon>
        <taxon>Tulasnellaceae</taxon>
        <taxon>Tulasnella</taxon>
    </lineage>
</organism>
<dbReference type="HOGENOM" id="CLU_2962577_0_0_1"/>
<reference evidence="2" key="2">
    <citation type="submission" date="2015-01" db="EMBL/GenBank/DDBJ databases">
        <title>Evolutionary Origins and Diversification of the Mycorrhizal Mutualists.</title>
        <authorList>
            <consortium name="DOE Joint Genome Institute"/>
            <consortium name="Mycorrhizal Genomics Consortium"/>
            <person name="Kohler A."/>
            <person name="Kuo A."/>
            <person name="Nagy L.G."/>
            <person name="Floudas D."/>
            <person name="Copeland A."/>
            <person name="Barry K.W."/>
            <person name="Cichocki N."/>
            <person name="Veneault-Fourrey C."/>
            <person name="LaButti K."/>
            <person name="Lindquist E.A."/>
            <person name="Lipzen A."/>
            <person name="Lundell T."/>
            <person name="Morin E."/>
            <person name="Murat C."/>
            <person name="Riley R."/>
            <person name="Ohm R."/>
            <person name="Sun H."/>
            <person name="Tunlid A."/>
            <person name="Henrissat B."/>
            <person name="Grigoriev I.V."/>
            <person name="Hibbett D.S."/>
            <person name="Martin F."/>
        </authorList>
    </citation>
    <scope>NUCLEOTIDE SEQUENCE [LARGE SCALE GENOMIC DNA]</scope>
    <source>
        <strain evidence="2">MUT 4182</strain>
    </source>
</reference>
<proteinExistence type="predicted"/>
<evidence type="ECO:0000313" key="1">
    <source>
        <dbReference type="EMBL" id="KIO34708.1"/>
    </source>
</evidence>
<protein>
    <submittedName>
        <fullName evidence="1">Uncharacterized protein</fullName>
    </submittedName>
</protein>
<dbReference type="Proteomes" id="UP000054248">
    <property type="component" value="Unassembled WGS sequence"/>
</dbReference>
<sequence length="59" mass="6941">MTIGRTVVCLSFFDHIKRHHQNKPPSRLFLFCHDAPPPFVLWKCLIKLSALRCTSIEQY</sequence>